<comment type="similarity">
    <text evidence="1">Belongs to the peptidase S49 family.</text>
</comment>
<keyword evidence="3" id="KW-0378">Hydrolase</keyword>
<dbReference type="OrthoDB" id="9764363at2"/>
<protein>
    <submittedName>
        <fullName evidence="7">Signal peptide peptidase SppA</fullName>
    </submittedName>
</protein>
<keyword evidence="8" id="KW-1185">Reference proteome</keyword>
<dbReference type="Pfam" id="PF01343">
    <property type="entry name" value="Peptidase_S49"/>
    <property type="match status" value="1"/>
</dbReference>
<dbReference type="InterPro" id="IPR002142">
    <property type="entry name" value="Peptidase_S49"/>
</dbReference>
<keyword evidence="5" id="KW-0812">Transmembrane</keyword>
<dbReference type="AlphaFoldDB" id="A0A4T9T9Z5"/>
<keyword evidence="2" id="KW-0645">Protease</keyword>
<dbReference type="EMBL" id="SSTM01000006">
    <property type="protein sequence ID" value="TJW09893.1"/>
    <property type="molecule type" value="Genomic_DNA"/>
</dbReference>
<name>A0A4T9T9Z5_9ACTN</name>
<feature type="domain" description="Peptidase S49" evidence="6">
    <location>
        <begin position="136"/>
        <end position="281"/>
    </location>
</feature>
<evidence type="ECO:0000256" key="3">
    <source>
        <dbReference type="ARBA" id="ARBA00022801"/>
    </source>
</evidence>
<keyword evidence="4" id="KW-0720">Serine protease</keyword>
<sequence length="330" mass="33875">MPPYGAAPAPAAAPTPVAPPKKGGKGWIVGLAVVICLFLLCAIAIGSCTSVFSASMGSLGGLGSVADEVTYGDTVGVINIDGTIQYDGSTASPEGLKAQLDRAEADDNIVAVVLRVNSGGGTATAGEEMAIYVRDFSKPIVVSSASMNASAAYEISSQADYIFTAETTAIGSIGTAMQITDYSGLLEKLGIRIDNITSAESKDSTYGDRALSEEERAYYQQMVDQINATFIEKVAAGRGMAEEEVRALATGLTFTGIDAVENGLADEIGTLEDAMDFAAMLGGVSSYDVIYLQQSGADLSSLLGLMGEDEAQPAQAEEALQAQAALGMAA</sequence>
<evidence type="ECO:0000313" key="8">
    <source>
        <dbReference type="Proteomes" id="UP000309454"/>
    </source>
</evidence>
<dbReference type="Gene3D" id="3.90.226.10">
    <property type="entry name" value="2-enoyl-CoA Hydratase, Chain A, domain 1"/>
    <property type="match status" value="1"/>
</dbReference>
<evidence type="ECO:0000256" key="5">
    <source>
        <dbReference type="SAM" id="Phobius"/>
    </source>
</evidence>
<dbReference type="PANTHER" id="PTHR42987">
    <property type="entry name" value="PEPTIDASE S49"/>
    <property type="match status" value="1"/>
</dbReference>
<evidence type="ECO:0000313" key="7">
    <source>
        <dbReference type="EMBL" id="TJW09893.1"/>
    </source>
</evidence>
<dbReference type="PANTHER" id="PTHR42987:SF4">
    <property type="entry name" value="PROTEASE SOHB-RELATED"/>
    <property type="match status" value="1"/>
</dbReference>
<comment type="caution">
    <text evidence="7">The sequence shown here is derived from an EMBL/GenBank/DDBJ whole genome shotgun (WGS) entry which is preliminary data.</text>
</comment>
<reference evidence="7 8" key="1">
    <citation type="submission" date="2019-04" db="EMBL/GenBank/DDBJ databases">
        <title>Microbes associate with the intestines of laboratory mice.</title>
        <authorList>
            <person name="Navarre W."/>
            <person name="Wong E."/>
            <person name="Huang K.C."/>
            <person name="Tropini C."/>
            <person name="Ng K."/>
            <person name="Yu B."/>
        </authorList>
    </citation>
    <scope>NUCLEOTIDE SEQUENCE [LARGE SCALE GENOMIC DNA]</scope>
    <source>
        <strain evidence="7 8">NM48_B13</strain>
    </source>
</reference>
<dbReference type="NCBIfam" id="TIGR00706">
    <property type="entry name" value="SppA_dom"/>
    <property type="match status" value="1"/>
</dbReference>
<dbReference type="InterPro" id="IPR004635">
    <property type="entry name" value="Pept_S49_SppA"/>
</dbReference>
<evidence type="ECO:0000256" key="4">
    <source>
        <dbReference type="ARBA" id="ARBA00022825"/>
    </source>
</evidence>
<dbReference type="InterPro" id="IPR029045">
    <property type="entry name" value="ClpP/crotonase-like_dom_sf"/>
</dbReference>
<evidence type="ECO:0000256" key="2">
    <source>
        <dbReference type="ARBA" id="ARBA00022670"/>
    </source>
</evidence>
<evidence type="ECO:0000259" key="6">
    <source>
        <dbReference type="Pfam" id="PF01343"/>
    </source>
</evidence>
<feature type="transmembrane region" description="Helical" evidence="5">
    <location>
        <begin position="27"/>
        <end position="52"/>
    </location>
</feature>
<organism evidence="7 8">
    <name type="scientific">Parvibacter caecicola</name>
    <dbReference type="NCBI Taxonomy" id="747645"/>
    <lineage>
        <taxon>Bacteria</taxon>
        <taxon>Bacillati</taxon>
        <taxon>Actinomycetota</taxon>
        <taxon>Coriobacteriia</taxon>
        <taxon>Coriobacteriales</taxon>
        <taxon>Coriobacteriaceae</taxon>
        <taxon>Parvibacter</taxon>
    </lineage>
</organism>
<dbReference type="GO" id="GO:0006508">
    <property type="term" value="P:proteolysis"/>
    <property type="evidence" value="ECO:0007669"/>
    <property type="project" value="UniProtKB-KW"/>
</dbReference>
<proteinExistence type="inferred from homology"/>
<evidence type="ECO:0000256" key="1">
    <source>
        <dbReference type="ARBA" id="ARBA00008683"/>
    </source>
</evidence>
<keyword evidence="5" id="KW-0472">Membrane</keyword>
<accession>A0A4T9T9Z5</accession>
<dbReference type="GO" id="GO:0008236">
    <property type="term" value="F:serine-type peptidase activity"/>
    <property type="evidence" value="ECO:0007669"/>
    <property type="project" value="UniProtKB-KW"/>
</dbReference>
<gene>
    <name evidence="7" type="primary">sppA</name>
    <name evidence="7" type="ORF">E5982_08050</name>
</gene>
<keyword evidence="5" id="KW-1133">Transmembrane helix</keyword>
<dbReference type="SUPFAM" id="SSF52096">
    <property type="entry name" value="ClpP/crotonase"/>
    <property type="match status" value="1"/>
</dbReference>
<dbReference type="InterPro" id="IPR047272">
    <property type="entry name" value="S49_SppA_C"/>
</dbReference>
<dbReference type="CDD" id="cd07023">
    <property type="entry name" value="S49_Sppa_N_C"/>
    <property type="match status" value="1"/>
</dbReference>
<dbReference type="Proteomes" id="UP000309454">
    <property type="component" value="Unassembled WGS sequence"/>
</dbReference>